<dbReference type="PANTHER" id="PTHR47506:SF7">
    <property type="entry name" value="TRANSCRIPTIONAL REGULATORY PROTEIN"/>
    <property type="match status" value="1"/>
</dbReference>
<dbReference type="SUPFAM" id="SSF46689">
    <property type="entry name" value="Homeodomain-like"/>
    <property type="match status" value="1"/>
</dbReference>
<dbReference type="InterPro" id="IPR036271">
    <property type="entry name" value="Tet_transcr_reg_TetR-rel_C_sf"/>
</dbReference>
<protein>
    <submittedName>
        <fullName evidence="6">TetR family transcriptional regulator</fullName>
    </submittedName>
</protein>
<dbReference type="Gene3D" id="1.10.357.10">
    <property type="entry name" value="Tetracycline Repressor, domain 2"/>
    <property type="match status" value="1"/>
</dbReference>
<dbReference type="Pfam" id="PF00440">
    <property type="entry name" value="TetR_N"/>
    <property type="match status" value="1"/>
</dbReference>
<evidence type="ECO:0000256" key="2">
    <source>
        <dbReference type="ARBA" id="ARBA00023125"/>
    </source>
</evidence>
<keyword evidence="3" id="KW-0804">Transcription</keyword>
<accession>A0A0W0ZZD7</accession>
<feature type="DNA-binding region" description="H-T-H motif" evidence="4">
    <location>
        <begin position="30"/>
        <end position="49"/>
    </location>
</feature>
<keyword evidence="2 4" id="KW-0238">DNA-binding</keyword>
<evidence type="ECO:0000313" key="7">
    <source>
        <dbReference type="Proteomes" id="UP000054693"/>
    </source>
</evidence>
<dbReference type="STRING" id="40335.Ltuc_2310"/>
<organism evidence="6 7">
    <name type="scientific">Legionella tucsonensis</name>
    <dbReference type="NCBI Taxonomy" id="40335"/>
    <lineage>
        <taxon>Bacteria</taxon>
        <taxon>Pseudomonadati</taxon>
        <taxon>Pseudomonadota</taxon>
        <taxon>Gammaproteobacteria</taxon>
        <taxon>Legionellales</taxon>
        <taxon>Legionellaceae</taxon>
        <taxon>Legionella</taxon>
    </lineage>
</organism>
<dbReference type="InterPro" id="IPR001647">
    <property type="entry name" value="HTH_TetR"/>
</dbReference>
<feature type="domain" description="HTH tetR-type" evidence="5">
    <location>
        <begin position="7"/>
        <end position="67"/>
    </location>
</feature>
<dbReference type="PRINTS" id="PR00455">
    <property type="entry name" value="HTHTETR"/>
</dbReference>
<sequence length="193" mass="22184">MLLMKITMMQERILTTAESLIQKMGYNAFSYKDIAQVVGIKTSSIHYYYPAKEDLAAAVIDWQLNRLSLFLNELQCNSSLSLQQKLLNLVDKVISLTLHDEMKMCLGGMLASDVISLTEKVKVKVRTFFNVLENWIKEAISEGISDKQRLDTGQPEEFSRYILVQLEGGLLMARLYEDISYVETVKQYIKRKL</sequence>
<proteinExistence type="predicted"/>
<dbReference type="Proteomes" id="UP000054693">
    <property type="component" value="Unassembled WGS sequence"/>
</dbReference>
<reference evidence="6 7" key="1">
    <citation type="submission" date="2015-11" db="EMBL/GenBank/DDBJ databases">
        <title>Genomic analysis of 38 Legionella species identifies large and diverse effector repertoires.</title>
        <authorList>
            <person name="Burstein D."/>
            <person name="Amaro F."/>
            <person name="Zusman T."/>
            <person name="Lifshitz Z."/>
            <person name="Cohen O."/>
            <person name="Gilbert J.A."/>
            <person name="Pupko T."/>
            <person name="Shuman H.A."/>
            <person name="Segal G."/>
        </authorList>
    </citation>
    <scope>NUCLEOTIDE SEQUENCE [LARGE SCALE GENOMIC DNA]</scope>
    <source>
        <strain evidence="6 7">ATCC 49180</strain>
    </source>
</reference>
<gene>
    <name evidence="6" type="ORF">Ltuc_2310</name>
</gene>
<dbReference type="SUPFAM" id="SSF48498">
    <property type="entry name" value="Tetracyclin repressor-like, C-terminal domain"/>
    <property type="match status" value="1"/>
</dbReference>
<dbReference type="PROSITE" id="PS50977">
    <property type="entry name" value="HTH_TETR_2"/>
    <property type="match status" value="1"/>
</dbReference>
<dbReference type="AlphaFoldDB" id="A0A0W0ZZD7"/>
<name>A0A0W0ZZD7_9GAMM</name>
<dbReference type="PATRIC" id="fig|40335.7.peg.2465"/>
<evidence type="ECO:0000256" key="4">
    <source>
        <dbReference type="PROSITE-ProRule" id="PRU00335"/>
    </source>
</evidence>
<dbReference type="GO" id="GO:0003677">
    <property type="term" value="F:DNA binding"/>
    <property type="evidence" value="ECO:0007669"/>
    <property type="project" value="UniProtKB-UniRule"/>
</dbReference>
<evidence type="ECO:0000256" key="1">
    <source>
        <dbReference type="ARBA" id="ARBA00023015"/>
    </source>
</evidence>
<evidence type="ECO:0000313" key="6">
    <source>
        <dbReference type="EMBL" id="KTD74463.1"/>
    </source>
</evidence>
<evidence type="ECO:0000259" key="5">
    <source>
        <dbReference type="PROSITE" id="PS50977"/>
    </source>
</evidence>
<comment type="caution">
    <text evidence="6">The sequence shown here is derived from an EMBL/GenBank/DDBJ whole genome shotgun (WGS) entry which is preliminary data.</text>
</comment>
<dbReference type="InterPro" id="IPR009057">
    <property type="entry name" value="Homeodomain-like_sf"/>
</dbReference>
<dbReference type="PANTHER" id="PTHR47506">
    <property type="entry name" value="TRANSCRIPTIONAL REGULATORY PROTEIN"/>
    <property type="match status" value="1"/>
</dbReference>
<keyword evidence="7" id="KW-1185">Reference proteome</keyword>
<keyword evidence="1" id="KW-0805">Transcription regulation</keyword>
<dbReference type="EMBL" id="LNZA01000001">
    <property type="protein sequence ID" value="KTD74463.1"/>
    <property type="molecule type" value="Genomic_DNA"/>
</dbReference>
<evidence type="ECO:0000256" key="3">
    <source>
        <dbReference type="ARBA" id="ARBA00023163"/>
    </source>
</evidence>